<evidence type="ECO:0000313" key="2">
    <source>
        <dbReference type="Proteomes" id="UP001500879"/>
    </source>
</evidence>
<proteinExistence type="predicted"/>
<gene>
    <name evidence="1" type="ORF">GCM10010357_59820</name>
</gene>
<dbReference type="RefSeq" id="WP_344031079.1">
    <property type="nucleotide sequence ID" value="NZ_BAAABX010000063.1"/>
</dbReference>
<comment type="caution">
    <text evidence="1">The sequence shown here is derived from an EMBL/GenBank/DDBJ whole genome shotgun (WGS) entry which is preliminary data.</text>
</comment>
<evidence type="ECO:0008006" key="3">
    <source>
        <dbReference type="Google" id="ProtNLM"/>
    </source>
</evidence>
<organism evidence="1 2">
    <name type="scientific">Streptomyces luteireticuli</name>
    <dbReference type="NCBI Taxonomy" id="173858"/>
    <lineage>
        <taxon>Bacteria</taxon>
        <taxon>Bacillati</taxon>
        <taxon>Actinomycetota</taxon>
        <taxon>Actinomycetes</taxon>
        <taxon>Kitasatosporales</taxon>
        <taxon>Streptomycetaceae</taxon>
        <taxon>Streptomyces</taxon>
    </lineage>
</organism>
<sequence>MSLALSYGRAATAGRPLNTVIDSIKKSAGTLATRISGVAGSFTKVKAPTQQVNRETRALKTGWDQGSQSAGRFGKSLGGIGKETPKAERGMTKLDGASKKVNKTWRNNALGMLMELFAPLIEKVVTMASKSKALQRVMKTAMGVISKVVGSAMHIVGPLVAGTSKAILGSFGLLKAMLLPVVYFFSGDIPSAFRAVKEGMSKAWDALPEKAKAVFRLIYEVVKGPINQTIGMVNTAIDGINFMGSLVKIPKWIPGIGGRDLNFHISHIPQLAEGGIVPPRSGGVPAIVAEAGQAEVVMPLSRLDQVLSRAAMGARVGTATGGSAYRSDGALVIENYYSTSAIDPQQTAKALMFLAKARG</sequence>
<reference evidence="2" key="1">
    <citation type="journal article" date="2019" name="Int. J. Syst. Evol. Microbiol.">
        <title>The Global Catalogue of Microorganisms (GCM) 10K type strain sequencing project: providing services to taxonomists for standard genome sequencing and annotation.</title>
        <authorList>
            <consortium name="The Broad Institute Genomics Platform"/>
            <consortium name="The Broad Institute Genome Sequencing Center for Infectious Disease"/>
            <person name="Wu L."/>
            <person name="Ma J."/>
        </authorList>
    </citation>
    <scope>NUCLEOTIDE SEQUENCE [LARGE SCALE GENOMIC DNA]</scope>
    <source>
        <strain evidence="2">JCM 4788</strain>
    </source>
</reference>
<dbReference type="EMBL" id="BAAABX010000063">
    <property type="protein sequence ID" value="GAA0430172.1"/>
    <property type="molecule type" value="Genomic_DNA"/>
</dbReference>
<dbReference type="Proteomes" id="UP001500879">
    <property type="component" value="Unassembled WGS sequence"/>
</dbReference>
<keyword evidence="2" id="KW-1185">Reference proteome</keyword>
<name>A0ABP3IWF9_9ACTN</name>
<accession>A0ABP3IWF9</accession>
<evidence type="ECO:0000313" key="1">
    <source>
        <dbReference type="EMBL" id="GAA0430172.1"/>
    </source>
</evidence>
<protein>
    <recommendedName>
        <fullName evidence="3">Phage tail protein</fullName>
    </recommendedName>
</protein>